<organism evidence="1">
    <name type="scientific">viral metagenome</name>
    <dbReference type="NCBI Taxonomy" id="1070528"/>
    <lineage>
        <taxon>unclassified sequences</taxon>
        <taxon>metagenomes</taxon>
        <taxon>organismal metagenomes</taxon>
    </lineage>
</organism>
<reference evidence="1" key="1">
    <citation type="journal article" date="2020" name="Nature">
        <title>Giant virus diversity and host interactions through global metagenomics.</title>
        <authorList>
            <person name="Schulz F."/>
            <person name="Roux S."/>
            <person name="Paez-Espino D."/>
            <person name="Jungbluth S."/>
            <person name="Walsh D.A."/>
            <person name="Denef V.J."/>
            <person name="McMahon K.D."/>
            <person name="Konstantinidis K.T."/>
            <person name="Eloe-Fadrosh E.A."/>
            <person name="Kyrpides N.C."/>
            <person name="Woyke T."/>
        </authorList>
    </citation>
    <scope>NUCLEOTIDE SEQUENCE</scope>
    <source>
        <strain evidence="1">GVMAG-S-1064190-84</strain>
    </source>
</reference>
<proteinExistence type="predicted"/>
<dbReference type="AlphaFoldDB" id="A0A6C0JSQ5"/>
<accession>A0A6C0JSQ5</accession>
<dbReference type="EMBL" id="MN740699">
    <property type="protein sequence ID" value="QHU08782.1"/>
    <property type="molecule type" value="Genomic_DNA"/>
</dbReference>
<sequence length="286" mass="30644">MTEYIDGKRKWQSKITDRDLGSGWVEPGSAANEETQPEYPFNNVQQTESGHLFELDDTPNRERIRLQHRMGTFIEMHPNGDEVHKVYGDGYEITICDKNIEVRGHCSVIIKGDSVITVEGNKTEKIKGNYDLVVDGDFNHAVKGDCNILSESDMQIGAGGSLSDVAGIGTGSLTLLSGQDISVAGDFMVEGGIVADMVTAKYSVDAGLGITAGPLGFVTMLGGVSVGIPVAIPGQVNAIEEVNAPLANFGIMNAVLMHDIINSKIYNTHIHKTKVGPTSPPKGKFV</sequence>
<dbReference type="SUPFAM" id="SSF69349">
    <property type="entry name" value="Phage fibre proteins"/>
    <property type="match status" value="1"/>
</dbReference>
<evidence type="ECO:0000313" key="1">
    <source>
        <dbReference type="EMBL" id="QHU08782.1"/>
    </source>
</evidence>
<name>A0A6C0JSQ5_9ZZZZ</name>
<dbReference type="Gene3D" id="3.10.450.190">
    <property type="match status" value="1"/>
</dbReference>
<protein>
    <submittedName>
        <fullName evidence="1">Uncharacterized protein</fullName>
    </submittedName>
</protein>